<dbReference type="InterPro" id="IPR029044">
    <property type="entry name" value="Nucleotide-diphossugar_trans"/>
</dbReference>
<dbReference type="Proteomes" id="UP001597440">
    <property type="component" value="Unassembled WGS sequence"/>
</dbReference>
<dbReference type="SUPFAM" id="SSF53448">
    <property type="entry name" value="Nucleotide-diphospho-sugar transferases"/>
    <property type="match status" value="1"/>
</dbReference>
<accession>A0ABW5KWM0</accession>
<sequence>MKNNFCTLFNSVYLTRGIAMYRSLERYCPDFHLYIYAFDDTCYTVLSAMGLSKATVLRLDEFEDQDLLAVKCIRTSAEYCWTCTPAVILHAIETYRLEGCTYLDADLLFFSNPDVLLDEMGDASVLITPHRYTPEYDQSAASGIYCVQFVCFKNTDEGMEVLKWWRSACLDWCYNRLEEGRFGDQKYLDDWCTKFSGVHELIHLGGGVAPWNVQQYDFEGNADAVSGREVETSTIFKLVFYHYHGFKYAVSNAYLPSEAYHLSENDMRYIYKPYVTALYRAAQEIKKAGFIQVFHERLVIPRMRVSLRRKFNLYFRGRFKKFYHQSYFLGLWHIRSI</sequence>
<evidence type="ECO:0000313" key="1">
    <source>
        <dbReference type="EMBL" id="MFD2553274.1"/>
    </source>
</evidence>
<gene>
    <name evidence="1" type="ORF">ACFSQW_02640</name>
</gene>
<keyword evidence="1" id="KW-0808">Transferase</keyword>
<protein>
    <submittedName>
        <fullName evidence="1">Glycosyl transferase</fullName>
    </submittedName>
</protein>
<organism evidence="1 2">
    <name type="scientific">Sphingobacterium tabacisoli</name>
    <dbReference type="NCBI Taxonomy" id="2044855"/>
    <lineage>
        <taxon>Bacteria</taxon>
        <taxon>Pseudomonadati</taxon>
        <taxon>Bacteroidota</taxon>
        <taxon>Sphingobacteriia</taxon>
        <taxon>Sphingobacteriales</taxon>
        <taxon>Sphingobacteriaceae</taxon>
        <taxon>Sphingobacterium</taxon>
    </lineage>
</organism>
<reference evidence="2" key="1">
    <citation type="journal article" date="2019" name="Int. J. Syst. Evol. Microbiol.">
        <title>The Global Catalogue of Microorganisms (GCM) 10K type strain sequencing project: providing services to taxonomists for standard genome sequencing and annotation.</title>
        <authorList>
            <consortium name="The Broad Institute Genomics Platform"/>
            <consortium name="The Broad Institute Genome Sequencing Center for Infectious Disease"/>
            <person name="Wu L."/>
            <person name="Ma J."/>
        </authorList>
    </citation>
    <scope>NUCLEOTIDE SEQUENCE [LARGE SCALE GENOMIC DNA]</scope>
    <source>
        <strain evidence="2">KCTC 52298</strain>
    </source>
</reference>
<name>A0ABW5KWM0_9SPHI</name>
<keyword evidence="2" id="KW-1185">Reference proteome</keyword>
<dbReference type="RefSeq" id="WP_210355340.1">
    <property type="nucleotide sequence ID" value="NZ_JAEQMU010000004.1"/>
</dbReference>
<dbReference type="Gene3D" id="3.90.550.10">
    <property type="entry name" value="Spore Coat Polysaccharide Biosynthesis Protein SpsA, Chain A"/>
    <property type="match status" value="1"/>
</dbReference>
<dbReference type="EMBL" id="JBHULD010000004">
    <property type="protein sequence ID" value="MFD2553274.1"/>
    <property type="molecule type" value="Genomic_DNA"/>
</dbReference>
<proteinExistence type="predicted"/>
<dbReference type="GO" id="GO:0016740">
    <property type="term" value="F:transferase activity"/>
    <property type="evidence" value="ECO:0007669"/>
    <property type="project" value="UniProtKB-KW"/>
</dbReference>
<evidence type="ECO:0000313" key="2">
    <source>
        <dbReference type="Proteomes" id="UP001597440"/>
    </source>
</evidence>
<comment type="caution">
    <text evidence="1">The sequence shown here is derived from an EMBL/GenBank/DDBJ whole genome shotgun (WGS) entry which is preliminary data.</text>
</comment>